<comment type="caution">
    <text evidence="2">The sequence shown here is derived from an EMBL/GenBank/DDBJ whole genome shotgun (WGS) entry which is preliminary data.</text>
</comment>
<dbReference type="Proteomes" id="UP001174909">
    <property type="component" value="Unassembled WGS sequence"/>
</dbReference>
<accession>A0AA35RUT7</accession>
<dbReference type="AlphaFoldDB" id="A0AA35RUT7"/>
<dbReference type="EMBL" id="CASHTH010001559">
    <property type="protein sequence ID" value="CAI8016746.1"/>
    <property type="molecule type" value="Genomic_DNA"/>
</dbReference>
<dbReference type="InterPro" id="IPR032838">
    <property type="entry name" value="Vwaint_dom"/>
</dbReference>
<name>A0AA35RUT7_GEOBA</name>
<evidence type="ECO:0000313" key="3">
    <source>
        <dbReference type="Proteomes" id="UP001174909"/>
    </source>
</evidence>
<feature type="domain" description="VWA-Hint protein Vwaint" evidence="1">
    <location>
        <begin position="51"/>
        <end position="97"/>
    </location>
</feature>
<keyword evidence="3" id="KW-1185">Reference proteome</keyword>
<evidence type="ECO:0000259" key="1">
    <source>
        <dbReference type="Pfam" id="PF14624"/>
    </source>
</evidence>
<organism evidence="2 3">
    <name type="scientific">Geodia barretti</name>
    <name type="common">Barrett's horny sponge</name>
    <dbReference type="NCBI Taxonomy" id="519541"/>
    <lineage>
        <taxon>Eukaryota</taxon>
        <taxon>Metazoa</taxon>
        <taxon>Porifera</taxon>
        <taxon>Demospongiae</taxon>
        <taxon>Heteroscleromorpha</taxon>
        <taxon>Tetractinellida</taxon>
        <taxon>Astrophorina</taxon>
        <taxon>Geodiidae</taxon>
        <taxon>Geodia</taxon>
    </lineage>
</organism>
<evidence type="ECO:0000313" key="2">
    <source>
        <dbReference type="EMBL" id="CAI8016746.1"/>
    </source>
</evidence>
<dbReference type="Pfam" id="PF14624">
    <property type="entry name" value="Vwaint"/>
    <property type="match status" value="1"/>
</dbReference>
<sequence>MVSRSSQHYCGDQQRNRVIAAAASRMLTLCGQVNGSDMQWVILLKHFAVPKALQEDLKRSLDSLKSEVQYKRHGHQYIVSKMQTHSVQRSNYVDDHEYYQNRSKSGFRALSKK</sequence>
<reference evidence="2" key="1">
    <citation type="submission" date="2023-03" db="EMBL/GenBank/DDBJ databases">
        <authorList>
            <person name="Steffen K."/>
            <person name="Cardenas P."/>
        </authorList>
    </citation>
    <scope>NUCLEOTIDE SEQUENCE</scope>
</reference>
<protein>
    <recommendedName>
        <fullName evidence="1">VWA-Hint protein Vwaint domain-containing protein</fullName>
    </recommendedName>
</protein>
<proteinExistence type="predicted"/>
<gene>
    <name evidence="2" type="ORF">GBAR_LOCUS10256</name>
</gene>